<organism evidence="1 2">
    <name type="scientific">Syntrophomonas wolfei subsp. wolfei (strain DSM 2245B / Goettingen)</name>
    <dbReference type="NCBI Taxonomy" id="335541"/>
    <lineage>
        <taxon>Bacteria</taxon>
        <taxon>Bacillati</taxon>
        <taxon>Bacillota</taxon>
        <taxon>Clostridia</taxon>
        <taxon>Eubacteriales</taxon>
        <taxon>Syntrophomonadaceae</taxon>
        <taxon>Syntrophomonas</taxon>
    </lineage>
</organism>
<sequence length="227" mass="25187">MNVLIIAAHPDDEVLGCGGTIAKHVENGDEVHVVILAEGVTSRDLRRERESRAGELSQLAQAAQEAGRILEVQSVELHDFPDNRMDAVDLLDVVKVVETAIDKYKPDMVYTHHAGDVNIDHRIVHQAVVTACRPLPGQCVKTLLFFEVPSSTEWQIPGSAPAFLPNYFVDISDCLDKKFQALKAYESEMRPWPHPRSLTAVEHLARWRGSMVGVEAAEGFMLGRKLS</sequence>
<dbReference type="AlphaFoldDB" id="Q0B0E1"/>
<evidence type="ECO:0000313" key="1">
    <source>
        <dbReference type="EMBL" id="ABI67563.1"/>
    </source>
</evidence>
<dbReference type="Pfam" id="PF02585">
    <property type="entry name" value="PIG-L"/>
    <property type="match status" value="1"/>
</dbReference>
<evidence type="ECO:0000313" key="2">
    <source>
        <dbReference type="Proteomes" id="UP000001968"/>
    </source>
</evidence>
<proteinExistence type="predicted"/>
<dbReference type="Gene3D" id="3.40.50.10320">
    <property type="entry name" value="LmbE-like"/>
    <property type="match status" value="1"/>
</dbReference>
<keyword evidence="2" id="KW-1185">Reference proteome</keyword>
<reference evidence="2" key="1">
    <citation type="journal article" date="2010" name="Environ. Microbiol.">
        <title>The genome of Syntrophomonas wolfei: new insights into syntrophic metabolism and biohydrogen production.</title>
        <authorList>
            <person name="Sieber J.R."/>
            <person name="Sims D.R."/>
            <person name="Han C."/>
            <person name="Kim E."/>
            <person name="Lykidis A."/>
            <person name="Lapidus A.L."/>
            <person name="McDonnald E."/>
            <person name="Rohlin L."/>
            <person name="Culley D.E."/>
            <person name="Gunsalus R."/>
            <person name="McInerney M.J."/>
        </authorList>
    </citation>
    <scope>NUCLEOTIDE SEQUENCE [LARGE SCALE GENOMIC DNA]</scope>
    <source>
        <strain evidence="2">DSM 2245B / Goettingen</strain>
    </source>
</reference>
<protein>
    <submittedName>
        <fullName evidence="1">Putative LmbE-like protein</fullName>
    </submittedName>
</protein>
<accession>Q0B0E1</accession>
<dbReference type="OrthoDB" id="9815144at2"/>
<dbReference type="KEGG" id="swo:Swol_0211"/>
<dbReference type="RefSeq" id="WP_011639672.1">
    <property type="nucleotide sequence ID" value="NC_008346.1"/>
</dbReference>
<dbReference type="Proteomes" id="UP000001968">
    <property type="component" value="Chromosome"/>
</dbReference>
<name>Q0B0E1_SYNWW</name>
<dbReference type="GO" id="GO:0016811">
    <property type="term" value="F:hydrolase activity, acting on carbon-nitrogen (but not peptide) bonds, in linear amides"/>
    <property type="evidence" value="ECO:0007669"/>
    <property type="project" value="TreeGrafter"/>
</dbReference>
<dbReference type="EMBL" id="CP000448">
    <property type="protein sequence ID" value="ABI67563.1"/>
    <property type="molecule type" value="Genomic_DNA"/>
</dbReference>
<dbReference type="eggNOG" id="COG2120">
    <property type="taxonomic scope" value="Bacteria"/>
</dbReference>
<dbReference type="SUPFAM" id="SSF102588">
    <property type="entry name" value="LmbE-like"/>
    <property type="match status" value="1"/>
</dbReference>
<dbReference type="PANTHER" id="PTHR12993">
    <property type="entry name" value="N-ACETYLGLUCOSAMINYL-PHOSPHATIDYLINOSITOL DE-N-ACETYLASE-RELATED"/>
    <property type="match status" value="1"/>
</dbReference>
<dbReference type="InterPro" id="IPR024078">
    <property type="entry name" value="LmbE-like_dom_sf"/>
</dbReference>
<dbReference type="InterPro" id="IPR003737">
    <property type="entry name" value="GlcNAc_PI_deacetylase-related"/>
</dbReference>
<gene>
    <name evidence="1" type="ordered locus">Swol_0211</name>
</gene>
<dbReference type="STRING" id="335541.Swol_0211"/>
<dbReference type="HOGENOM" id="CLU_049311_6_0_9"/>
<dbReference type="PANTHER" id="PTHR12993:SF11">
    <property type="entry name" value="N-ACETYLGLUCOSAMINYL-PHOSPHATIDYLINOSITOL DE-N-ACETYLASE"/>
    <property type="match status" value="1"/>
</dbReference>